<dbReference type="PATRIC" id="fig|999408.3.peg.68"/>
<evidence type="ECO:0000313" key="8">
    <source>
        <dbReference type="Proteomes" id="UP000013085"/>
    </source>
</evidence>
<comment type="subcellular location">
    <subcellularLocation>
        <location evidence="1">Membrane</location>
        <topology evidence="1">Multi-pass membrane protein</topology>
    </subcellularLocation>
</comment>
<protein>
    <submittedName>
        <fullName evidence="7">Multicomponent Na+:H+ antiporter subunit C</fullName>
    </submittedName>
</protein>
<evidence type="ECO:0000256" key="5">
    <source>
        <dbReference type="ARBA" id="ARBA00023136"/>
    </source>
</evidence>
<reference evidence="7 8" key="1">
    <citation type="submission" date="2013-01" db="EMBL/GenBank/DDBJ databases">
        <title>The Genome Sequence of Clostridium clostridioforme 90A8.</title>
        <authorList>
            <consortium name="The Broad Institute Genome Sequencing Platform"/>
            <person name="Earl A."/>
            <person name="Ward D."/>
            <person name="Feldgarden M."/>
            <person name="Gevers D."/>
            <person name="Courvalin P."/>
            <person name="Lambert T."/>
            <person name="Walker B."/>
            <person name="Young S.K."/>
            <person name="Zeng Q."/>
            <person name="Gargeya S."/>
            <person name="Fitzgerald M."/>
            <person name="Haas B."/>
            <person name="Abouelleil A."/>
            <person name="Alvarado L."/>
            <person name="Arachchi H.M."/>
            <person name="Berlin A.M."/>
            <person name="Chapman S.B."/>
            <person name="Dewar J."/>
            <person name="Goldberg J."/>
            <person name="Griggs A."/>
            <person name="Gujja S."/>
            <person name="Hansen M."/>
            <person name="Howarth C."/>
            <person name="Imamovic A."/>
            <person name="Larimer J."/>
            <person name="McCowan C."/>
            <person name="Murphy C."/>
            <person name="Neiman D."/>
            <person name="Pearson M."/>
            <person name="Priest M."/>
            <person name="Roberts A."/>
            <person name="Saif S."/>
            <person name="Shea T."/>
            <person name="Sisk P."/>
            <person name="Sykes S."/>
            <person name="Wortman J."/>
            <person name="Nusbaum C."/>
            <person name="Birren B."/>
        </authorList>
    </citation>
    <scope>NUCLEOTIDE SEQUENCE [LARGE SCALE GENOMIC DNA]</scope>
    <source>
        <strain evidence="7 8">90A8</strain>
    </source>
</reference>
<dbReference type="RefSeq" id="WP_002585931.1">
    <property type="nucleotide sequence ID" value="NZ_KB850976.1"/>
</dbReference>
<dbReference type="InterPro" id="IPR050601">
    <property type="entry name" value="CPA3_antiporter_subunitC"/>
</dbReference>
<dbReference type="Proteomes" id="UP000013085">
    <property type="component" value="Unassembled WGS sequence"/>
</dbReference>
<evidence type="ECO:0000256" key="6">
    <source>
        <dbReference type="SAM" id="Phobius"/>
    </source>
</evidence>
<dbReference type="Pfam" id="PF00420">
    <property type="entry name" value="Oxidored_q2"/>
    <property type="match status" value="1"/>
</dbReference>
<dbReference type="AlphaFoldDB" id="A0A0E2HV87"/>
<dbReference type="PANTHER" id="PTHR34583:SF3">
    <property type="entry name" value="MULTISUBUNIT SODIUM_HYDROGEN ANTIPORTER, MNHC SUBUNIT"/>
    <property type="match status" value="1"/>
</dbReference>
<evidence type="ECO:0000256" key="4">
    <source>
        <dbReference type="ARBA" id="ARBA00022989"/>
    </source>
</evidence>
<keyword evidence="4 6" id="KW-1133">Transmembrane helix</keyword>
<keyword evidence="5 6" id="KW-0472">Membrane</keyword>
<evidence type="ECO:0000313" key="7">
    <source>
        <dbReference type="EMBL" id="ENZ20136.1"/>
    </source>
</evidence>
<dbReference type="HOGENOM" id="CLU_082058_2_0_9"/>
<evidence type="ECO:0000256" key="3">
    <source>
        <dbReference type="ARBA" id="ARBA00022692"/>
    </source>
</evidence>
<dbReference type="GO" id="GO:0016020">
    <property type="term" value="C:membrane"/>
    <property type="evidence" value="ECO:0007669"/>
    <property type="project" value="UniProtKB-SubCell"/>
</dbReference>
<comment type="similarity">
    <text evidence="2">Belongs to the CPA3 antiporters (TC 2.A.63) subunit C family.</text>
</comment>
<evidence type="ECO:0000256" key="1">
    <source>
        <dbReference type="ARBA" id="ARBA00004141"/>
    </source>
</evidence>
<keyword evidence="3 6" id="KW-0812">Transmembrane</keyword>
<gene>
    <name evidence="7" type="ORF">HMPREF1090_00065</name>
</gene>
<comment type="caution">
    <text evidence="7">The sequence shown here is derived from an EMBL/GenBank/DDBJ whole genome shotgun (WGS) entry which is preliminary data.</text>
</comment>
<accession>A0A0E2HV87</accession>
<dbReference type="Gene3D" id="1.10.287.3510">
    <property type="match status" value="1"/>
</dbReference>
<dbReference type="InterPro" id="IPR039428">
    <property type="entry name" value="NUOK/Mnh_C1-like"/>
</dbReference>
<feature type="transmembrane region" description="Helical" evidence="6">
    <location>
        <begin position="38"/>
        <end position="55"/>
    </location>
</feature>
<feature type="transmembrane region" description="Helical" evidence="6">
    <location>
        <begin position="75"/>
        <end position="98"/>
    </location>
</feature>
<dbReference type="EMBL" id="AGYR01000001">
    <property type="protein sequence ID" value="ENZ20136.1"/>
    <property type="molecule type" value="Genomic_DNA"/>
</dbReference>
<name>A0A0E2HV87_9FIRM</name>
<proteinExistence type="inferred from homology"/>
<dbReference type="GeneID" id="57963503"/>
<organism evidence="7 8">
    <name type="scientific">[Clostridium] clostridioforme 90A8</name>
    <dbReference type="NCBI Taxonomy" id="999408"/>
    <lineage>
        <taxon>Bacteria</taxon>
        <taxon>Bacillati</taxon>
        <taxon>Bacillota</taxon>
        <taxon>Clostridia</taxon>
        <taxon>Lachnospirales</taxon>
        <taxon>Lachnospiraceae</taxon>
        <taxon>Enterocloster</taxon>
    </lineage>
</organism>
<feature type="transmembrane region" description="Helical" evidence="6">
    <location>
        <begin position="6"/>
        <end position="26"/>
    </location>
</feature>
<dbReference type="PANTHER" id="PTHR34583">
    <property type="entry name" value="ANTIPORTER SUBUNIT MNHC2-RELATED"/>
    <property type="match status" value="1"/>
</dbReference>
<evidence type="ECO:0000256" key="2">
    <source>
        <dbReference type="ARBA" id="ARBA00010388"/>
    </source>
</evidence>
<sequence length="126" mass="13702">MQALVTNYYETAAMILFSIGFTMLLLQKNLIKKAIGLNLMDMSVYLFLAAKGYIAGGRAPIADGRTAVEGFINPLPGGLVLTGIVVSVSVSAFLFSLIQRFHHYYKTLDLDGMLYEGQEETDGEAG</sequence>